<dbReference type="SUPFAM" id="SSF56112">
    <property type="entry name" value="Protein kinase-like (PK-like)"/>
    <property type="match status" value="1"/>
</dbReference>
<sequence>MNEPSLGEAFETESLRAAAAAALRVLEESPIGVTRINRGNRKQTAIARFEARGPVVIQVCSERTWLRTEAALLLKIRQRTFVPVPPVLAAGTHDGVAYMLTAYVAGEDLHERFTTVSAETRRGLARWFGKALARLHEAFGFGAFGRLSVSEETSSLTADRSDFSQWFRDFGRRALARLPPAFDPVRSDLDALFDTPAVESSHPSRLFPWDFRPGNALVADGSVTAVVDWEVPLAGPPALSVAKSEYLVADWYADDPEPLRQAFRDGYAEIRNFPTVHPIHRGVAIAESAVDSSGAVTNPRYPAVGREEAIAFHLDALEAVVTEADCR</sequence>
<organism evidence="2 3">
    <name type="scientific">Natronomonas aquatica</name>
    <dbReference type="NCBI Taxonomy" id="2841590"/>
    <lineage>
        <taxon>Archaea</taxon>
        <taxon>Methanobacteriati</taxon>
        <taxon>Methanobacteriota</taxon>
        <taxon>Stenosarchaea group</taxon>
        <taxon>Halobacteria</taxon>
        <taxon>Halobacteriales</taxon>
        <taxon>Natronomonadaceae</taxon>
        <taxon>Natronomonas</taxon>
    </lineage>
</organism>
<dbReference type="PANTHER" id="PTHR21310:SF15">
    <property type="entry name" value="AMINOGLYCOSIDE PHOSPHOTRANSFERASE DOMAIN-CONTAINING PROTEIN"/>
    <property type="match status" value="1"/>
</dbReference>
<dbReference type="AlphaFoldDB" id="A0A9R1D5M2"/>
<dbReference type="InterPro" id="IPR051678">
    <property type="entry name" value="AGP_Transferase"/>
</dbReference>
<proteinExistence type="predicted"/>
<evidence type="ECO:0000259" key="1">
    <source>
        <dbReference type="Pfam" id="PF01636"/>
    </source>
</evidence>
<dbReference type="Pfam" id="PF01636">
    <property type="entry name" value="APH"/>
    <property type="match status" value="1"/>
</dbReference>
<evidence type="ECO:0000313" key="3">
    <source>
        <dbReference type="Proteomes" id="UP001139494"/>
    </source>
</evidence>
<feature type="domain" description="Aminoglycoside phosphotransferase" evidence="1">
    <location>
        <begin position="36"/>
        <end position="272"/>
    </location>
</feature>
<gene>
    <name evidence="2" type="ORF">KM295_00665</name>
</gene>
<dbReference type="InterPro" id="IPR002575">
    <property type="entry name" value="Aminoglycoside_PTrfase"/>
</dbReference>
<dbReference type="InterPro" id="IPR011009">
    <property type="entry name" value="Kinase-like_dom_sf"/>
</dbReference>
<evidence type="ECO:0000313" key="2">
    <source>
        <dbReference type="EMBL" id="MCQ4332017.1"/>
    </source>
</evidence>
<accession>A0A9R1D5M2</accession>
<dbReference type="Proteomes" id="UP001139494">
    <property type="component" value="Unassembled WGS sequence"/>
</dbReference>
<dbReference type="RefSeq" id="WP_256027920.1">
    <property type="nucleotide sequence ID" value="NZ_JAHLKM010000001.1"/>
</dbReference>
<protein>
    <submittedName>
        <fullName evidence="2">Phosphotransferase</fullName>
    </submittedName>
</protein>
<keyword evidence="3" id="KW-1185">Reference proteome</keyword>
<comment type="caution">
    <text evidence="2">The sequence shown here is derived from an EMBL/GenBank/DDBJ whole genome shotgun (WGS) entry which is preliminary data.</text>
</comment>
<dbReference type="PANTHER" id="PTHR21310">
    <property type="entry name" value="AMINOGLYCOSIDE PHOSPHOTRANSFERASE-RELATED-RELATED"/>
    <property type="match status" value="1"/>
</dbReference>
<reference evidence="2" key="1">
    <citation type="journal article" date="2023" name="Front. Microbiol.">
        <title>Genomic-based phylogenetic and metabolic analyses of the genus Natronomonas, and description of Natronomonas aquatica sp. nov.</title>
        <authorList>
            <person name="Garcia-Roldan A."/>
            <person name="Duran-Viseras A."/>
            <person name="de la Haba R.R."/>
            <person name="Corral P."/>
            <person name="Sanchez-Porro C."/>
            <person name="Ventosa A."/>
        </authorList>
    </citation>
    <scope>NUCLEOTIDE SEQUENCE</scope>
    <source>
        <strain evidence="2">F2-12</strain>
    </source>
</reference>
<name>A0A9R1D5M2_9EURY</name>
<dbReference type="Gene3D" id="3.90.1200.10">
    <property type="match status" value="1"/>
</dbReference>
<dbReference type="EMBL" id="JAHLKM010000001">
    <property type="protein sequence ID" value="MCQ4332017.1"/>
    <property type="molecule type" value="Genomic_DNA"/>
</dbReference>